<comment type="function">
    <text evidence="9">Catalyzes the stereoinversion of LL-2,6-diaminopimelate (L,L-DAP) to meso-diaminopimelate (meso-DAP), a precursor of L-lysine and an essential component of the bacterial peptidoglycan.</text>
</comment>
<keyword evidence="12" id="KW-1185">Reference proteome</keyword>
<feature type="binding site" evidence="9">
    <location>
        <begin position="220"/>
        <end position="221"/>
    </location>
    <ligand>
        <name>substrate</name>
    </ligand>
</feature>
<protein>
    <recommendedName>
        <fullName evidence="3 9">Diaminopimelate epimerase</fullName>
        <shortName evidence="9">DAP epimerase</shortName>
        <ecNumber evidence="3 9">5.1.1.7</ecNumber>
    </recommendedName>
    <alternativeName>
        <fullName evidence="9">PLP-independent amino acid racemase</fullName>
    </alternativeName>
</protein>
<keyword evidence="4 9" id="KW-0963">Cytoplasm</keyword>
<dbReference type="EMBL" id="RKHR01000004">
    <property type="protein sequence ID" value="ROS02001.1"/>
    <property type="molecule type" value="Genomic_DNA"/>
</dbReference>
<dbReference type="AlphaFoldDB" id="A0A3N2DQ86"/>
<feature type="site" description="Could be important to modulate the pK values of the two catalytic cysteine residues" evidence="9">
    <location>
        <position position="210"/>
    </location>
</feature>
<evidence type="ECO:0000256" key="1">
    <source>
        <dbReference type="ARBA" id="ARBA00005196"/>
    </source>
</evidence>
<sequence>MLLRFTKMHGCGNDFVVLDLITQRFNISEEFVRNIADRRFGIGCDQVLVVEPPQQPEIDFRYRIFNCDGSEVEQCGNGARCFARFVLDKRLTAKKRVSVETKSGIIELSITDHNQVVVDMGVPILNPAEIPFQAEAQAVAYSLDIADHTIQIGAISMGNPHAVLQVEDIDTELVDHLGPMLEIHPRFPKKVNVGFMEVVDRGQINLRVYERGVGETLACGTGACAAVVSGILRGLLDHQVTVNLPGGSLHIEWFGGEESVYMTGPAETVFDGQIHL</sequence>
<dbReference type="InterPro" id="IPR001653">
    <property type="entry name" value="DAP_epimerase_DapF"/>
</dbReference>
<organism evidence="11 12">
    <name type="scientific">Sinobacterium caligoides</name>
    <dbReference type="NCBI Taxonomy" id="933926"/>
    <lineage>
        <taxon>Bacteria</taxon>
        <taxon>Pseudomonadati</taxon>
        <taxon>Pseudomonadota</taxon>
        <taxon>Gammaproteobacteria</taxon>
        <taxon>Cellvibrionales</taxon>
        <taxon>Spongiibacteraceae</taxon>
        <taxon>Sinobacterium</taxon>
    </lineage>
</organism>
<evidence type="ECO:0000256" key="2">
    <source>
        <dbReference type="ARBA" id="ARBA00010219"/>
    </source>
</evidence>
<evidence type="ECO:0000256" key="8">
    <source>
        <dbReference type="ARBA" id="ARBA00051712"/>
    </source>
</evidence>
<evidence type="ECO:0000256" key="9">
    <source>
        <dbReference type="HAMAP-Rule" id="MF_00197"/>
    </source>
</evidence>
<keyword evidence="6 9" id="KW-0457">Lysine biosynthesis</keyword>
<dbReference type="Proteomes" id="UP000275394">
    <property type="component" value="Unassembled WGS sequence"/>
</dbReference>
<comment type="subcellular location">
    <subcellularLocation>
        <location evidence="9">Cytoplasm</location>
    </subcellularLocation>
</comment>
<feature type="active site" evidence="10">
    <location>
        <position position="75"/>
    </location>
</feature>
<feature type="binding site" evidence="9">
    <location>
        <position position="13"/>
    </location>
    <ligand>
        <name>substrate</name>
    </ligand>
</feature>
<dbReference type="PANTHER" id="PTHR31689:SF0">
    <property type="entry name" value="DIAMINOPIMELATE EPIMERASE"/>
    <property type="match status" value="1"/>
</dbReference>
<dbReference type="RefSeq" id="WP_123712742.1">
    <property type="nucleotide sequence ID" value="NZ_RKHR01000004.1"/>
</dbReference>
<gene>
    <name evidence="9" type="primary">dapF</name>
    <name evidence="11" type="ORF">EDC56_2450</name>
</gene>
<evidence type="ECO:0000313" key="12">
    <source>
        <dbReference type="Proteomes" id="UP000275394"/>
    </source>
</evidence>
<dbReference type="OrthoDB" id="9805408at2"/>
<feature type="binding site" evidence="9">
    <location>
        <position position="192"/>
    </location>
    <ligand>
        <name>substrate</name>
    </ligand>
</feature>
<feature type="site" description="Could be important to modulate the pK values of the two catalytic cysteine residues" evidence="9">
    <location>
        <position position="161"/>
    </location>
</feature>
<evidence type="ECO:0000313" key="11">
    <source>
        <dbReference type="EMBL" id="ROS02001.1"/>
    </source>
</evidence>
<comment type="similarity">
    <text evidence="2 9">Belongs to the diaminopimelate epimerase family.</text>
</comment>
<dbReference type="GO" id="GO:0009089">
    <property type="term" value="P:lysine biosynthetic process via diaminopimelate"/>
    <property type="evidence" value="ECO:0007669"/>
    <property type="project" value="UniProtKB-UniRule"/>
</dbReference>
<keyword evidence="5 9" id="KW-0028">Amino-acid biosynthesis</keyword>
<feature type="active site" description="Proton donor" evidence="9">
    <location>
        <position position="75"/>
    </location>
</feature>
<dbReference type="GO" id="GO:0008837">
    <property type="term" value="F:diaminopimelate epimerase activity"/>
    <property type="evidence" value="ECO:0007669"/>
    <property type="project" value="UniProtKB-UniRule"/>
</dbReference>
<feature type="binding site" evidence="9">
    <location>
        <begin position="210"/>
        <end position="211"/>
    </location>
    <ligand>
        <name>substrate</name>
    </ligand>
</feature>
<dbReference type="SUPFAM" id="SSF54506">
    <property type="entry name" value="Diaminopimelate epimerase-like"/>
    <property type="match status" value="1"/>
</dbReference>
<dbReference type="PROSITE" id="PS01326">
    <property type="entry name" value="DAP_EPIMERASE"/>
    <property type="match status" value="1"/>
</dbReference>
<feature type="site" description="Important for dimerization" evidence="9">
    <location>
        <position position="270"/>
    </location>
</feature>
<feature type="binding site" evidence="9">
    <location>
        <begin position="76"/>
        <end position="77"/>
    </location>
    <ligand>
        <name>substrate</name>
    </ligand>
</feature>
<evidence type="ECO:0000256" key="5">
    <source>
        <dbReference type="ARBA" id="ARBA00022605"/>
    </source>
</evidence>
<evidence type="ECO:0000256" key="6">
    <source>
        <dbReference type="ARBA" id="ARBA00023154"/>
    </source>
</evidence>
<evidence type="ECO:0000256" key="7">
    <source>
        <dbReference type="ARBA" id="ARBA00023235"/>
    </source>
</evidence>
<comment type="pathway">
    <text evidence="1 9">Amino-acid biosynthesis; L-lysine biosynthesis via DAP pathway; DL-2,6-diaminopimelate from LL-2,6-diaminopimelate: step 1/1.</text>
</comment>
<comment type="catalytic activity">
    <reaction evidence="8 9">
        <text>(2S,6S)-2,6-diaminopimelate = meso-2,6-diaminopimelate</text>
        <dbReference type="Rhea" id="RHEA:15393"/>
        <dbReference type="ChEBI" id="CHEBI:57609"/>
        <dbReference type="ChEBI" id="CHEBI:57791"/>
        <dbReference type="EC" id="5.1.1.7"/>
    </reaction>
</comment>
<keyword evidence="7 9" id="KW-0413">Isomerase</keyword>
<dbReference type="PANTHER" id="PTHR31689">
    <property type="entry name" value="DIAMINOPIMELATE EPIMERASE, CHLOROPLASTIC"/>
    <property type="match status" value="1"/>
</dbReference>
<comment type="caution">
    <text evidence="11">The sequence shown here is derived from an EMBL/GenBank/DDBJ whole genome shotgun (WGS) entry which is preliminary data.</text>
</comment>
<reference evidence="11 12" key="1">
    <citation type="submission" date="2018-11" db="EMBL/GenBank/DDBJ databases">
        <title>Genomic Encyclopedia of Type Strains, Phase IV (KMG-IV): sequencing the most valuable type-strain genomes for metagenomic binning, comparative biology and taxonomic classification.</title>
        <authorList>
            <person name="Goeker M."/>
        </authorList>
    </citation>
    <scope>NUCLEOTIDE SEQUENCE [LARGE SCALE GENOMIC DNA]</scope>
    <source>
        <strain evidence="11 12">DSM 100316</strain>
    </source>
</reference>
<dbReference type="Gene3D" id="3.10.310.10">
    <property type="entry name" value="Diaminopimelate Epimerase, Chain A, domain 1"/>
    <property type="match status" value="2"/>
</dbReference>
<feature type="binding site" evidence="9">
    <location>
        <position position="66"/>
    </location>
    <ligand>
        <name>substrate</name>
    </ligand>
</feature>
<proteinExistence type="inferred from homology"/>
<feature type="active site" description="Proton acceptor" evidence="9">
    <location>
        <position position="219"/>
    </location>
</feature>
<comment type="subunit">
    <text evidence="9">Homodimer.</text>
</comment>
<evidence type="ECO:0000256" key="4">
    <source>
        <dbReference type="ARBA" id="ARBA00022490"/>
    </source>
</evidence>
<dbReference type="NCBIfam" id="TIGR00652">
    <property type="entry name" value="DapF"/>
    <property type="match status" value="1"/>
</dbReference>
<evidence type="ECO:0000256" key="3">
    <source>
        <dbReference type="ARBA" id="ARBA00013080"/>
    </source>
</evidence>
<dbReference type="GO" id="GO:0005829">
    <property type="term" value="C:cytosol"/>
    <property type="evidence" value="ECO:0007669"/>
    <property type="project" value="TreeGrafter"/>
</dbReference>
<feature type="binding site" evidence="9">
    <location>
        <position position="46"/>
    </location>
    <ligand>
        <name>substrate</name>
    </ligand>
</feature>
<dbReference type="EC" id="5.1.1.7" evidence="3 9"/>
<dbReference type="FunFam" id="3.10.310.10:FF:000001">
    <property type="entry name" value="Diaminopimelate epimerase"/>
    <property type="match status" value="1"/>
</dbReference>
<dbReference type="Pfam" id="PF01678">
    <property type="entry name" value="DAP_epimerase"/>
    <property type="match status" value="2"/>
</dbReference>
<dbReference type="UniPathway" id="UPA00034">
    <property type="reaction ID" value="UER00025"/>
</dbReference>
<dbReference type="InterPro" id="IPR018510">
    <property type="entry name" value="DAP_epimerase_AS"/>
</dbReference>
<name>A0A3N2DQ86_9GAMM</name>
<accession>A0A3N2DQ86</accession>
<evidence type="ECO:0000256" key="10">
    <source>
        <dbReference type="PROSITE-ProRule" id="PRU10125"/>
    </source>
</evidence>
<dbReference type="HAMAP" id="MF_00197">
    <property type="entry name" value="DAP_epimerase"/>
    <property type="match status" value="1"/>
</dbReference>
<feature type="binding site" evidence="9">
    <location>
        <position position="159"/>
    </location>
    <ligand>
        <name>substrate</name>
    </ligand>
</feature>